<keyword evidence="4 7" id="KW-0812">Transmembrane</keyword>
<feature type="transmembrane region" description="Helical" evidence="7">
    <location>
        <begin position="128"/>
        <end position="147"/>
    </location>
</feature>
<dbReference type="GO" id="GO:0055085">
    <property type="term" value="P:transmembrane transport"/>
    <property type="evidence" value="ECO:0007669"/>
    <property type="project" value="InterPro"/>
</dbReference>
<dbReference type="PANTHER" id="PTHR30151">
    <property type="entry name" value="ALKANE SULFONATE ABC TRANSPORTER-RELATED, MEMBRANE SUBUNIT"/>
    <property type="match status" value="1"/>
</dbReference>
<feature type="domain" description="ABC transmembrane type-1" evidence="8">
    <location>
        <begin position="63"/>
        <end position="247"/>
    </location>
</feature>
<dbReference type="CDD" id="cd06261">
    <property type="entry name" value="TM_PBP2"/>
    <property type="match status" value="2"/>
</dbReference>
<dbReference type="GO" id="GO:0005886">
    <property type="term" value="C:plasma membrane"/>
    <property type="evidence" value="ECO:0007669"/>
    <property type="project" value="UniProtKB-SubCell"/>
</dbReference>
<dbReference type="InterPro" id="IPR000515">
    <property type="entry name" value="MetI-like"/>
</dbReference>
<dbReference type="PROSITE" id="PS50928">
    <property type="entry name" value="ABC_TM1"/>
    <property type="match status" value="2"/>
</dbReference>
<evidence type="ECO:0000256" key="2">
    <source>
        <dbReference type="ARBA" id="ARBA00022448"/>
    </source>
</evidence>
<accession>A0A3B0T9I9</accession>
<feature type="transmembrane region" description="Helical" evidence="7">
    <location>
        <begin position="102"/>
        <end position="122"/>
    </location>
</feature>
<feature type="transmembrane region" description="Helical" evidence="7">
    <location>
        <begin position="180"/>
        <end position="203"/>
    </location>
</feature>
<organism evidence="9">
    <name type="scientific">hydrothermal vent metagenome</name>
    <dbReference type="NCBI Taxonomy" id="652676"/>
    <lineage>
        <taxon>unclassified sequences</taxon>
        <taxon>metagenomes</taxon>
        <taxon>ecological metagenomes</taxon>
    </lineage>
</organism>
<keyword evidence="6 7" id="KW-0472">Membrane</keyword>
<evidence type="ECO:0000256" key="5">
    <source>
        <dbReference type="ARBA" id="ARBA00022989"/>
    </source>
</evidence>
<protein>
    <submittedName>
        <fullName evidence="9">Hydroxymethylpyrimidine ABC transporter, permease protein / Hydroxymethylpyrimidine ABC transporter, permease protein</fullName>
    </submittedName>
</protein>
<evidence type="ECO:0000256" key="6">
    <source>
        <dbReference type="ARBA" id="ARBA00023136"/>
    </source>
</evidence>
<evidence type="ECO:0000256" key="7">
    <source>
        <dbReference type="SAM" id="Phobius"/>
    </source>
</evidence>
<gene>
    <name evidence="9" type="ORF">MNBD_ACTINO02-2414</name>
</gene>
<sequence>MTWPPASRFLRSHVARSIGVYVVVAILWEIVGRLELIGGGAFPALSDILSTLWTERSLYPAHTLATTSSAFIGYVIGNVIAIGAAVAFMVSPRLERLMRGIGIALFSVPLIAVVPILVLAFTGSTPRIILAAVAVYFTTMASTLIGLRDIDPRLEDFVMVSGGSRSDVLRRIRLRNSVPGIVAGLRVGAPAAVLGAILAEYGSGTRTGLGTFLLGSLGQGDPARLWGIGFVATAISAGAYVLLGYLERRLAGKTTSASVMTVTPATLGGTDNQSRSTRALFAVASFAATLGAWQLFVSGVGLSPIIARGPIDFVRYLVSSPQAAASRGRLLEALGETVPLTFVGLGIGLLFAFVLATFLSLRPLIAQGVMPFALISQTMPLVALTPLIVLIFGRGMTTTMVITISVTFFPAFVATAQGLSQAHSGTIDVVKTYNGSDLQVLRLVQVPTAVPYLISAARLAAPRALLGVMIAEWLATGKGLGQLLNESRGLLDYGMIWAVAAISVFIAAGFYAGIGLVERSVARRYAN</sequence>
<feature type="transmembrane region" description="Helical" evidence="7">
    <location>
        <begin position="20"/>
        <end position="45"/>
    </location>
</feature>
<keyword evidence="5 7" id="KW-1133">Transmembrane helix</keyword>
<keyword evidence="2" id="KW-0813">Transport</keyword>
<evidence type="ECO:0000313" key="9">
    <source>
        <dbReference type="EMBL" id="VAW05474.1"/>
    </source>
</evidence>
<feature type="transmembrane region" description="Helical" evidence="7">
    <location>
        <begin position="223"/>
        <end position="246"/>
    </location>
</feature>
<feature type="transmembrane region" description="Helical" evidence="7">
    <location>
        <begin position="65"/>
        <end position="90"/>
    </location>
</feature>
<feature type="transmembrane region" description="Helical" evidence="7">
    <location>
        <begin position="398"/>
        <end position="416"/>
    </location>
</feature>
<feature type="transmembrane region" description="Helical" evidence="7">
    <location>
        <begin position="372"/>
        <end position="392"/>
    </location>
</feature>
<evidence type="ECO:0000256" key="3">
    <source>
        <dbReference type="ARBA" id="ARBA00022475"/>
    </source>
</evidence>
<feature type="transmembrane region" description="Helical" evidence="7">
    <location>
        <begin position="495"/>
        <end position="517"/>
    </location>
</feature>
<evidence type="ECO:0000259" key="8">
    <source>
        <dbReference type="PROSITE" id="PS50928"/>
    </source>
</evidence>
<reference evidence="9" key="1">
    <citation type="submission" date="2018-06" db="EMBL/GenBank/DDBJ databases">
        <authorList>
            <person name="Zhirakovskaya E."/>
        </authorList>
    </citation>
    <scope>NUCLEOTIDE SEQUENCE</scope>
</reference>
<evidence type="ECO:0000256" key="1">
    <source>
        <dbReference type="ARBA" id="ARBA00004651"/>
    </source>
</evidence>
<feature type="domain" description="ABC transmembrane type-1" evidence="8">
    <location>
        <begin position="334"/>
        <end position="514"/>
    </location>
</feature>
<dbReference type="AlphaFoldDB" id="A0A3B0T9I9"/>
<dbReference type="PANTHER" id="PTHR30151:SF0">
    <property type="entry name" value="ABC TRANSPORTER PERMEASE PROTEIN MJ0413-RELATED"/>
    <property type="match status" value="1"/>
</dbReference>
<keyword evidence="3" id="KW-1003">Cell membrane</keyword>
<name>A0A3B0T9I9_9ZZZZ</name>
<dbReference type="EMBL" id="UOEK01000316">
    <property type="protein sequence ID" value="VAW05474.1"/>
    <property type="molecule type" value="Genomic_DNA"/>
</dbReference>
<dbReference type="Gene3D" id="1.10.3720.10">
    <property type="entry name" value="MetI-like"/>
    <property type="match status" value="2"/>
</dbReference>
<comment type="subcellular location">
    <subcellularLocation>
        <location evidence="1">Cell membrane</location>
        <topology evidence="1">Multi-pass membrane protein</topology>
    </subcellularLocation>
</comment>
<dbReference type="InterPro" id="IPR035906">
    <property type="entry name" value="MetI-like_sf"/>
</dbReference>
<dbReference type="SUPFAM" id="SSF161098">
    <property type="entry name" value="MetI-like"/>
    <property type="match status" value="2"/>
</dbReference>
<evidence type="ECO:0000256" key="4">
    <source>
        <dbReference type="ARBA" id="ARBA00022692"/>
    </source>
</evidence>
<feature type="transmembrane region" description="Helical" evidence="7">
    <location>
        <begin position="340"/>
        <end position="360"/>
    </location>
</feature>
<feature type="transmembrane region" description="Helical" evidence="7">
    <location>
        <begin position="279"/>
        <end position="307"/>
    </location>
</feature>
<proteinExistence type="predicted"/>
<dbReference type="Pfam" id="PF00528">
    <property type="entry name" value="BPD_transp_1"/>
    <property type="match status" value="2"/>
</dbReference>